<dbReference type="Proteomes" id="UP000887569">
    <property type="component" value="Unplaced"/>
</dbReference>
<dbReference type="GO" id="GO:0050482">
    <property type="term" value="P:arachidonate secretion"/>
    <property type="evidence" value="ECO:0007669"/>
    <property type="project" value="InterPro"/>
</dbReference>
<reference evidence="3" key="1">
    <citation type="submission" date="2022-11" db="UniProtKB">
        <authorList>
            <consortium name="WormBaseParasite"/>
        </authorList>
    </citation>
    <scope>IDENTIFICATION</scope>
</reference>
<protein>
    <submittedName>
        <fullName evidence="3">Phospholipase A2 domain-containing protein</fullName>
    </submittedName>
</protein>
<evidence type="ECO:0000313" key="3">
    <source>
        <dbReference type="WBParaSite" id="PgR074X_g035_t01"/>
    </source>
</evidence>
<dbReference type="Gene3D" id="1.20.90.10">
    <property type="entry name" value="Phospholipase A2 domain"/>
    <property type="match status" value="1"/>
</dbReference>
<dbReference type="InterPro" id="IPR053322">
    <property type="entry name" value="PLA2-like"/>
</dbReference>
<dbReference type="GO" id="GO:0004623">
    <property type="term" value="F:phospholipase A2 activity"/>
    <property type="evidence" value="ECO:0007669"/>
    <property type="project" value="InterPro"/>
</dbReference>
<keyword evidence="2" id="KW-1185">Reference proteome</keyword>
<name>A0A915BZY5_PARUN</name>
<proteinExistence type="predicted"/>
<accession>A0A915BZY5</accession>
<dbReference type="PANTHER" id="PTHR34228">
    <property type="entry name" value="PROTEIN CBG09474-RELATED"/>
    <property type="match status" value="1"/>
</dbReference>
<dbReference type="PANTHER" id="PTHR34228:SF5">
    <property type="entry name" value="PHOSPHOLIPASE A(2)-RELATED"/>
    <property type="match status" value="1"/>
</dbReference>
<sequence length="129" mass="15064">LRFEKLLIILLFLSVREVVGIGVALANWTCGINTLSRVVSYVIALPCEVEVNDCCYMHDLCYEKEHEHPLLYWQSDCDEKFCRCLNEVCVGRLWCRPVVATIFCAAVYSFGHKTYALHRFVKKRQETRR</sequence>
<dbReference type="GO" id="GO:0006644">
    <property type="term" value="P:phospholipid metabolic process"/>
    <property type="evidence" value="ECO:0007669"/>
    <property type="project" value="InterPro"/>
</dbReference>
<dbReference type="InterPro" id="IPR036444">
    <property type="entry name" value="PLipase_A2_dom_sf"/>
</dbReference>
<organism evidence="2 3">
    <name type="scientific">Parascaris univalens</name>
    <name type="common">Nematode worm</name>
    <dbReference type="NCBI Taxonomy" id="6257"/>
    <lineage>
        <taxon>Eukaryota</taxon>
        <taxon>Metazoa</taxon>
        <taxon>Ecdysozoa</taxon>
        <taxon>Nematoda</taxon>
        <taxon>Chromadorea</taxon>
        <taxon>Rhabditida</taxon>
        <taxon>Spirurina</taxon>
        <taxon>Ascaridomorpha</taxon>
        <taxon>Ascaridoidea</taxon>
        <taxon>Ascarididae</taxon>
        <taxon>Parascaris</taxon>
    </lineage>
</organism>
<dbReference type="SUPFAM" id="SSF48619">
    <property type="entry name" value="Phospholipase A2, PLA2"/>
    <property type="match status" value="1"/>
</dbReference>
<dbReference type="WBParaSite" id="PgR074X_g035_t01">
    <property type="protein sequence ID" value="PgR074X_g035_t01"/>
    <property type="gene ID" value="PgR074X_g035"/>
</dbReference>
<dbReference type="AlphaFoldDB" id="A0A915BZY5"/>
<feature type="chain" id="PRO_5037456324" evidence="1">
    <location>
        <begin position="21"/>
        <end position="129"/>
    </location>
</feature>
<evidence type="ECO:0000313" key="2">
    <source>
        <dbReference type="Proteomes" id="UP000887569"/>
    </source>
</evidence>
<keyword evidence="1" id="KW-0732">Signal</keyword>
<evidence type="ECO:0000256" key="1">
    <source>
        <dbReference type="SAM" id="SignalP"/>
    </source>
</evidence>
<feature type="signal peptide" evidence="1">
    <location>
        <begin position="1"/>
        <end position="20"/>
    </location>
</feature>